<dbReference type="SUPFAM" id="SSF53756">
    <property type="entry name" value="UDP-Glycosyltransferase/glycogen phosphorylase"/>
    <property type="match status" value="1"/>
</dbReference>
<dbReference type="Gene3D" id="3.40.50.2000">
    <property type="entry name" value="Glycogen Phosphorylase B"/>
    <property type="match status" value="2"/>
</dbReference>
<organism evidence="1">
    <name type="scientific">marine sediment metagenome</name>
    <dbReference type="NCBI Taxonomy" id="412755"/>
    <lineage>
        <taxon>unclassified sequences</taxon>
        <taxon>metagenomes</taxon>
        <taxon>ecological metagenomes</taxon>
    </lineage>
</organism>
<reference evidence="1" key="1">
    <citation type="journal article" date="2014" name="Front. Microbiol.">
        <title>High frequency of phylogenetically diverse reductive dehalogenase-homologous genes in deep subseafloor sedimentary metagenomes.</title>
        <authorList>
            <person name="Kawai M."/>
            <person name="Futagami T."/>
            <person name="Toyoda A."/>
            <person name="Takaki Y."/>
            <person name="Nishi S."/>
            <person name="Hori S."/>
            <person name="Arai W."/>
            <person name="Tsubouchi T."/>
            <person name="Morono Y."/>
            <person name="Uchiyama I."/>
            <person name="Ito T."/>
            <person name="Fujiyama A."/>
            <person name="Inagaki F."/>
            <person name="Takami H."/>
        </authorList>
    </citation>
    <scope>NUCLEOTIDE SEQUENCE</scope>
    <source>
        <strain evidence="1">Expedition CK06-06</strain>
    </source>
</reference>
<evidence type="ECO:0000313" key="1">
    <source>
        <dbReference type="EMBL" id="GAI41231.1"/>
    </source>
</evidence>
<feature type="non-terminal residue" evidence="1">
    <location>
        <position position="1"/>
    </location>
</feature>
<evidence type="ECO:0008006" key="2">
    <source>
        <dbReference type="Google" id="ProtNLM"/>
    </source>
</evidence>
<dbReference type="EMBL" id="BARV01023827">
    <property type="protein sequence ID" value="GAI41231.1"/>
    <property type="molecule type" value="Genomic_DNA"/>
</dbReference>
<name>X1PFG6_9ZZZZ</name>
<protein>
    <recommendedName>
        <fullName evidence="2">Glycosyl transferase family 1 domain-containing protein</fullName>
    </recommendedName>
</protein>
<gene>
    <name evidence="1" type="ORF">S06H3_39016</name>
</gene>
<sequence>TDVGCVASLARMGGFIVGKEDMCGMTNYCRLLLEDEQMRIQMGIKAREYAVKHFDSTELVKKTAEAIKSVL</sequence>
<comment type="caution">
    <text evidence="1">The sequence shown here is derived from an EMBL/GenBank/DDBJ whole genome shotgun (WGS) entry which is preliminary data.</text>
</comment>
<accession>X1PFG6</accession>
<dbReference type="AlphaFoldDB" id="X1PFG6"/>
<proteinExistence type="predicted"/>